<organism evidence="2 3">
    <name type="scientific">[Torrubiella] hemipterigena</name>
    <dbReference type="NCBI Taxonomy" id="1531966"/>
    <lineage>
        <taxon>Eukaryota</taxon>
        <taxon>Fungi</taxon>
        <taxon>Dikarya</taxon>
        <taxon>Ascomycota</taxon>
        <taxon>Pezizomycotina</taxon>
        <taxon>Sordariomycetes</taxon>
        <taxon>Hypocreomycetidae</taxon>
        <taxon>Hypocreales</taxon>
        <taxon>Clavicipitaceae</taxon>
        <taxon>Clavicipitaceae incertae sedis</taxon>
        <taxon>'Torrubiella' clade</taxon>
    </lineage>
</organism>
<evidence type="ECO:0000313" key="2">
    <source>
        <dbReference type="EMBL" id="CEJ88750.1"/>
    </source>
</evidence>
<dbReference type="PANTHER" id="PTHR43792">
    <property type="entry name" value="GNAT FAMILY, PUTATIVE (AFU_ORTHOLOGUE AFUA_3G00765)-RELATED-RELATED"/>
    <property type="match status" value="1"/>
</dbReference>
<dbReference type="EMBL" id="CDHN01000002">
    <property type="protein sequence ID" value="CEJ88750.1"/>
    <property type="molecule type" value="Genomic_DNA"/>
</dbReference>
<accession>A0A0A1TEX8</accession>
<dbReference type="PROSITE" id="PS51186">
    <property type="entry name" value="GNAT"/>
    <property type="match status" value="1"/>
</dbReference>
<gene>
    <name evidence="2" type="ORF">VHEMI04811</name>
</gene>
<dbReference type="InterPro" id="IPR016181">
    <property type="entry name" value="Acyl_CoA_acyltransferase"/>
</dbReference>
<dbReference type="AlphaFoldDB" id="A0A0A1TEX8"/>
<dbReference type="GO" id="GO:0016747">
    <property type="term" value="F:acyltransferase activity, transferring groups other than amino-acyl groups"/>
    <property type="evidence" value="ECO:0007669"/>
    <property type="project" value="InterPro"/>
</dbReference>
<evidence type="ECO:0000259" key="1">
    <source>
        <dbReference type="PROSITE" id="PS51186"/>
    </source>
</evidence>
<proteinExistence type="predicted"/>
<name>A0A0A1TEX8_9HYPO</name>
<keyword evidence="3" id="KW-1185">Reference proteome</keyword>
<dbReference type="OrthoDB" id="4072826at2759"/>
<feature type="domain" description="N-acetyltransferase" evidence="1">
    <location>
        <begin position="79"/>
        <end position="267"/>
    </location>
</feature>
<dbReference type="PANTHER" id="PTHR43792:SF1">
    <property type="entry name" value="N-ACETYLTRANSFERASE DOMAIN-CONTAINING PROTEIN"/>
    <property type="match status" value="1"/>
</dbReference>
<dbReference type="Pfam" id="PF13302">
    <property type="entry name" value="Acetyltransf_3"/>
    <property type="match status" value="1"/>
</dbReference>
<reference evidence="2 3" key="1">
    <citation type="journal article" date="2015" name="Genome Announc.">
        <title>Draft Genome Sequence and Gene Annotation of the Entomopathogenic Fungus Verticillium hemipterigenum.</title>
        <authorList>
            <person name="Horn F."/>
            <person name="Habel A."/>
            <person name="Scharf D.H."/>
            <person name="Dworschak J."/>
            <person name="Brakhage A.A."/>
            <person name="Guthke R."/>
            <person name="Hertweck C."/>
            <person name="Linde J."/>
        </authorList>
    </citation>
    <scope>NUCLEOTIDE SEQUENCE [LARGE SCALE GENOMIC DNA]</scope>
</reference>
<dbReference type="CDD" id="cd04301">
    <property type="entry name" value="NAT_SF"/>
    <property type="match status" value="1"/>
</dbReference>
<dbReference type="InterPro" id="IPR051531">
    <property type="entry name" value="N-acetyltransferase"/>
</dbReference>
<evidence type="ECO:0000313" key="3">
    <source>
        <dbReference type="Proteomes" id="UP000039046"/>
    </source>
</evidence>
<sequence>MTHRLHLTLIIPRAPPPIPFNNFRLFNSNPKMEHNQQPVAPDTMYGLEVTPVSKVSIKTKKAKPFLPLSDRRPILSERILLRPFQASDLDAYHRLRCQPDVMKWTGQGRPDANIDETKKSMSLLTPPEGDAGDIYAITLRETGEFLGSVGIRYLDGALGWPELGYMILKEHWGKGYATEFLRAYLEHWWALPREETETELKVDTRTLSGEAPGSLVNERLTAITGGENDASKKVLNKLGFTLVAAYREEEEEAHLGQVGTGFVLAKP</sequence>
<dbReference type="Gene3D" id="3.40.630.30">
    <property type="match status" value="1"/>
</dbReference>
<dbReference type="InterPro" id="IPR000182">
    <property type="entry name" value="GNAT_dom"/>
</dbReference>
<dbReference type="STRING" id="1531966.A0A0A1TEX8"/>
<dbReference type="HOGENOM" id="CLU_013985_24_0_1"/>
<dbReference type="Proteomes" id="UP000039046">
    <property type="component" value="Unassembled WGS sequence"/>
</dbReference>
<protein>
    <recommendedName>
        <fullName evidence="1">N-acetyltransferase domain-containing protein</fullName>
    </recommendedName>
</protein>
<dbReference type="SUPFAM" id="SSF55729">
    <property type="entry name" value="Acyl-CoA N-acyltransferases (Nat)"/>
    <property type="match status" value="1"/>
</dbReference>